<feature type="compositionally biased region" description="Basic and acidic residues" evidence="1">
    <location>
        <begin position="9"/>
        <end position="31"/>
    </location>
</feature>
<evidence type="ECO:0000313" key="2">
    <source>
        <dbReference type="EMBL" id="HEG92002.1"/>
    </source>
</evidence>
<dbReference type="EMBL" id="DSIY01000262">
    <property type="protein sequence ID" value="HEG92002.1"/>
    <property type="molecule type" value="Genomic_DNA"/>
</dbReference>
<sequence>MNVPRRRDRVVEGRQLADEQGLRGKESERYKSRSAPSLAGQPVQTDRTSLSTLMHAHLRSPQRLREAFLLREIIGPPRAFGRVHRWPW</sequence>
<gene>
    <name evidence="2" type="ORF">ENP34_11290</name>
</gene>
<reference evidence="2" key="1">
    <citation type="journal article" date="2020" name="mSystems">
        <title>Genome- and Community-Level Interaction Insights into Carbon Utilization and Element Cycling Functions of Hydrothermarchaeota in Hydrothermal Sediment.</title>
        <authorList>
            <person name="Zhou Z."/>
            <person name="Liu Y."/>
            <person name="Xu W."/>
            <person name="Pan J."/>
            <person name="Luo Z.H."/>
            <person name="Li M."/>
        </authorList>
    </citation>
    <scope>NUCLEOTIDE SEQUENCE [LARGE SCALE GENOMIC DNA]</scope>
    <source>
        <strain evidence="2">SpSt-210</strain>
    </source>
</reference>
<protein>
    <submittedName>
        <fullName evidence="2">Uncharacterized protein</fullName>
    </submittedName>
</protein>
<accession>A0A831T9T0</accession>
<name>A0A831T9T0_9BACT</name>
<dbReference type="AlphaFoldDB" id="A0A831T9T0"/>
<evidence type="ECO:0000256" key="1">
    <source>
        <dbReference type="SAM" id="MobiDB-lite"/>
    </source>
</evidence>
<organism evidence="2">
    <name type="scientific">Thermorudis peleae</name>
    <dbReference type="NCBI Taxonomy" id="1382356"/>
    <lineage>
        <taxon>Bacteria</taxon>
        <taxon>Pseudomonadati</taxon>
        <taxon>Thermomicrobiota</taxon>
        <taxon>Thermomicrobia</taxon>
        <taxon>Thermomicrobia incertae sedis</taxon>
        <taxon>Thermorudis</taxon>
    </lineage>
</organism>
<feature type="region of interest" description="Disordered" evidence="1">
    <location>
        <begin position="1"/>
        <end position="47"/>
    </location>
</feature>
<proteinExistence type="predicted"/>
<comment type="caution">
    <text evidence="2">The sequence shown here is derived from an EMBL/GenBank/DDBJ whole genome shotgun (WGS) entry which is preliminary data.</text>
</comment>